<feature type="transmembrane region" description="Helical" evidence="1">
    <location>
        <begin position="203"/>
        <end position="223"/>
    </location>
</feature>
<dbReference type="Pfam" id="PF02517">
    <property type="entry name" value="Rce1-like"/>
    <property type="match status" value="2"/>
</dbReference>
<proteinExistence type="predicted"/>
<dbReference type="GO" id="GO:0004175">
    <property type="term" value="F:endopeptidase activity"/>
    <property type="evidence" value="ECO:0007669"/>
    <property type="project" value="UniProtKB-ARBA"/>
</dbReference>
<feature type="transmembrane region" description="Helical" evidence="1">
    <location>
        <begin position="104"/>
        <end position="121"/>
    </location>
</feature>
<keyword evidence="1" id="KW-1133">Transmembrane helix</keyword>
<feature type="transmembrane region" description="Helical" evidence="1">
    <location>
        <begin position="304"/>
        <end position="320"/>
    </location>
</feature>
<feature type="transmembrane region" description="Helical" evidence="1">
    <location>
        <begin position="165"/>
        <end position="182"/>
    </location>
</feature>
<accession>A0A1M4ZZU0</accession>
<feature type="domain" description="CAAX prenyl protease 2/Lysostaphin resistance protein A-like" evidence="2">
    <location>
        <begin position="240"/>
        <end position="326"/>
    </location>
</feature>
<feature type="transmembrane region" description="Helical" evidence="1">
    <location>
        <begin position="40"/>
        <end position="59"/>
    </location>
</feature>
<feature type="transmembrane region" description="Helical" evidence="1">
    <location>
        <begin position="332"/>
        <end position="354"/>
    </location>
</feature>
<name>A0A1M4ZZU0_9BACT</name>
<dbReference type="InterPro" id="IPR003675">
    <property type="entry name" value="Rce1/LyrA-like_dom"/>
</dbReference>
<feature type="transmembrane region" description="Helical" evidence="1">
    <location>
        <begin position="374"/>
        <end position="396"/>
    </location>
</feature>
<dbReference type="OrthoDB" id="324900at2"/>
<feature type="transmembrane region" description="Helical" evidence="1">
    <location>
        <begin position="133"/>
        <end position="153"/>
    </location>
</feature>
<dbReference type="Proteomes" id="UP000184164">
    <property type="component" value="Unassembled WGS sequence"/>
</dbReference>
<dbReference type="EMBL" id="FQUM01000004">
    <property type="protein sequence ID" value="SHF23553.1"/>
    <property type="molecule type" value="Genomic_DNA"/>
</dbReference>
<evidence type="ECO:0000313" key="3">
    <source>
        <dbReference type="EMBL" id="SHF23553.1"/>
    </source>
</evidence>
<feature type="transmembrane region" description="Helical" evidence="1">
    <location>
        <begin position="79"/>
        <end position="98"/>
    </location>
</feature>
<gene>
    <name evidence="3" type="ORF">SAMN05444274_104127</name>
</gene>
<evidence type="ECO:0000313" key="4">
    <source>
        <dbReference type="Proteomes" id="UP000184164"/>
    </source>
</evidence>
<keyword evidence="1" id="KW-0472">Membrane</keyword>
<reference evidence="3 4" key="1">
    <citation type="submission" date="2016-11" db="EMBL/GenBank/DDBJ databases">
        <authorList>
            <person name="Jaros S."/>
            <person name="Januszkiewicz K."/>
            <person name="Wedrychowicz H."/>
        </authorList>
    </citation>
    <scope>NUCLEOTIDE SEQUENCE [LARGE SCALE GENOMIC DNA]</scope>
    <source>
        <strain evidence="3 4">DSM 26910</strain>
    </source>
</reference>
<dbReference type="STRING" id="1484053.SAMN05444274_104127"/>
<feature type="transmembrane region" description="Helical" evidence="1">
    <location>
        <begin position="279"/>
        <end position="298"/>
    </location>
</feature>
<organism evidence="3 4">
    <name type="scientific">Mariniphaga anaerophila</name>
    <dbReference type="NCBI Taxonomy" id="1484053"/>
    <lineage>
        <taxon>Bacteria</taxon>
        <taxon>Pseudomonadati</taxon>
        <taxon>Bacteroidota</taxon>
        <taxon>Bacteroidia</taxon>
        <taxon>Marinilabiliales</taxon>
        <taxon>Prolixibacteraceae</taxon>
        <taxon>Mariniphaga</taxon>
    </lineage>
</organism>
<dbReference type="GO" id="GO:0080120">
    <property type="term" value="P:CAAX-box protein maturation"/>
    <property type="evidence" value="ECO:0007669"/>
    <property type="project" value="UniProtKB-ARBA"/>
</dbReference>
<evidence type="ECO:0000259" key="2">
    <source>
        <dbReference type="Pfam" id="PF02517"/>
    </source>
</evidence>
<dbReference type="AlphaFoldDB" id="A0A1M4ZZU0"/>
<sequence>MEHKQNKLISLKHELKESAAWTLLLTVFFIFSNYEKGVVTNMLTALPFFVVLYFLLFSIGREKVSEKIQSWINADIKKIVLFPAFLIVLYFAYCFLSGDNPLKGVVSMVPFLVFFPVLVFASRRKNEKKLDWLDFATYTLFLLPVTLINAKPAGHMPVAGNSFDSAYRIVIMLTAVYAFIHVRGLKDAGIFPVFKLRHLWLAIWVWAVFYVSVFIIGYFAGFIQIKGHDSYSFDLIQKICLTFIKAYLHTALFEELFFRGLLQNMLEKRIRQSNAWSAFWKWGLIILLPLSVLAGYTIKGNMQWFPAAVTLAMFLAAWFIEKSGKINPGNYTSLAITGVLFGLVHYHAGSIIYIGFASIAGWAYGYTWIKTKNVFYAALVHALVGISALVFGLELLK</sequence>
<dbReference type="RefSeq" id="WP_073001114.1">
    <property type="nucleotide sequence ID" value="NZ_FQUM01000004.1"/>
</dbReference>
<keyword evidence="4" id="KW-1185">Reference proteome</keyword>
<protein>
    <recommendedName>
        <fullName evidence="2">CAAX prenyl protease 2/Lysostaphin resistance protein A-like domain-containing protein</fullName>
    </recommendedName>
</protein>
<evidence type="ECO:0000256" key="1">
    <source>
        <dbReference type="SAM" id="Phobius"/>
    </source>
</evidence>
<keyword evidence="1" id="KW-0812">Transmembrane</keyword>
<feature type="domain" description="CAAX prenyl protease 2/Lysostaphin resistance protein A-like" evidence="2">
    <location>
        <begin position="331"/>
        <end position="384"/>
    </location>
</feature>